<keyword evidence="4" id="KW-1015">Disulfide bond</keyword>
<reference evidence="8 9" key="1">
    <citation type="journal article" date="2013" name="Genome Announc.">
        <title>Complete genome sequence of Simiduia agarivorans SA1(T), a marine bacterium able to degrade a variety of polysaccharides.</title>
        <authorList>
            <person name="Lin S.Y."/>
            <person name="Shieh W.Y."/>
            <person name="Chen J.S."/>
            <person name="Tang S.L."/>
        </authorList>
    </citation>
    <scope>NUCLEOTIDE SEQUENCE [LARGE SCALE GENOMIC DNA]</scope>
    <source>
        <strain evidence="9">DSM 21679 / JCM 13881 / BCRC 17597 / SA1</strain>
    </source>
</reference>
<feature type="domain" description="Thioredoxin" evidence="7">
    <location>
        <begin position="1"/>
        <end position="102"/>
    </location>
</feature>
<protein>
    <recommendedName>
        <fullName evidence="6">Thioredoxin</fullName>
    </recommendedName>
</protein>
<dbReference type="InterPro" id="IPR005746">
    <property type="entry name" value="Thioredoxin"/>
</dbReference>
<evidence type="ECO:0000313" key="8">
    <source>
        <dbReference type="EMBL" id="AFU97918.1"/>
    </source>
</evidence>
<dbReference type="STRING" id="1117647.M5M_03545"/>
<evidence type="ECO:0000256" key="4">
    <source>
        <dbReference type="ARBA" id="ARBA00023157"/>
    </source>
</evidence>
<dbReference type="Proteomes" id="UP000000466">
    <property type="component" value="Chromosome"/>
</dbReference>
<evidence type="ECO:0000256" key="2">
    <source>
        <dbReference type="ARBA" id="ARBA00022448"/>
    </source>
</evidence>
<dbReference type="AlphaFoldDB" id="K4KIW6"/>
<dbReference type="GO" id="GO:0005829">
    <property type="term" value="C:cytosol"/>
    <property type="evidence" value="ECO:0007669"/>
    <property type="project" value="TreeGrafter"/>
</dbReference>
<keyword evidence="9" id="KW-1185">Reference proteome</keyword>
<dbReference type="InterPro" id="IPR036249">
    <property type="entry name" value="Thioredoxin-like_sf"/>
</dbReference>
<dbReference type="eggNOG" id="COG3118">
    <property type="taxonomic scope" value="Bacteria"/>
</dbReference>
<dbReference type="GO" id="GO:0015035">
    <property type="term" value="F:protein-disulfide reductase activity"/>
    <property type="evidence" value="ECO:0007669"/>
    <property type="project" value="UniProtKB-UniRule"/>
</dbReference>
<evidence type="ECO:0000256" key="1">
    <source>
        <dbReference type="ARBA" id="ARBA00008987"/>
    </source>
</evidence>
<sequence length="275" mass="29710">MENAQSVLIDASSERPVLIDFWADWCEPCKSLAPILDSIAKEYQGRFLLAKVNADELGPIAGQLGVRSLPTLILMKQGQPVDGLVGVQSAQSIRAMLDKYVTPAWKDDWLSAKQLMADDSKWVEALALFKAAWDASGDPLVAADYADALAESRQLDAAESLLAQVKLEDRGGAWQSAQAKIALKREAGKSPAIVALEQALEADPENLALTQQLAVALAEDQHPDEALALLFGLLQKNINAGDGAVKKCFTDIIASLGKGHAIGVQYQRRLYTLLY</sequence>
<dbReference type="EMBL" id="CP003746">
    <property type="protein sequence ID" value="AFU97918.1"/>
    <property type="molecule type" value="Genomic_DNA"/>
</dbReference>
<accession>K4KIW6</accession>
<dbReference type="NCBIfam" id="TIGR01068">
    <property type="entry name" value="thioredoxin"/>
    <property type="match status" value="1"/>
</dbReference>
<dbReference type="Gene3D" id="3.40.30.10">
    <property type="entry name" value="Glutaredoxin"/>
    <property type="match status" value="1"/>
</dbReference>
<dbReference type="PANTHER" id="PTHR45663">
    <property type="entry name" value="GEO12009P1"/>
    <property type="match status" value="1"/>
</dbReference>
<proteinExistence type="inferred from homology"/>
<organism evidence="8 9">
    <name type="scientific">Simiduia agarivorans (strain DSM 21679 / JCM 13881 / BCRC 17597 / SA1)</name>
    <dbReference type="NCBI Taxonomy" id="1117647"/>
    <lineage>
        <taxon>Bacteria</taxon>
        <taxon>Pseudomonadati</taxon>
        <taxon>Pseudomonadota</taxon>
        <taxon>Gammaproteobacteria</taxon>
        <taxon>Cellvibrionales</taxon>
        <taxon>Cellvibrionaceae</taxon>
        <taxon>Simiduia</taxon>
    </lineage>
</organism>
<dbReference type="GO" id="GO:0045454">
    <property type="term" value="P:cell redox homeostasis"/>
    <property type="evidence" value="ECO:0007669"/>
    <property type="project" value="TreeGrafter"/>
</dbReference>
<keyword evidence="5" id="KW-0676">Redox-active center</keyword>
<evidence type="ECO:0000313" key="9">
    <source>
        <dbReference type="Proteomes" id="UP000000466"/>
    </source>
</evidence>
<evidence type="ECO:0000256" key="3">
    <source>
        <dbReference type="ARBA" id="ARBA00022982"/>
    </source>
</evidence>
<comment type="similarity">
    <text evidence="1">Belongs to the thioredoxin family.</text>
</comment>
<evidence type="ECO:0000256" key="5">
    <source>
        <dbReference type="ARBA" id="ARBA00023284"/>
    </source>
</evidence>
<dbReference type="PROSITE" id="PS00194">
    <property type="entry name" value="THIOREDOXIN_1"/>
    <property type="match status" value="1"/>
</dbReference>
<dbReference type="PROSITE" id="PS51352">
    <property type="entry name" value="THIOREDOXIN_2"/>
    <property type="match status" value="1"/>
</dbReference>
<dbReference type="KEGG" id="saga:M5M_03545"/>
<dbReference type="PRINTS" id="PR00421">
    <property type="entry name" value="THIOREDOXIN"/>
</dbReference>
<dbReference type="SUPFAM" id="SSF52833">
    <property type="entry name" value="Thioredoxin-like"/>
    <property type="match status" value="1"/>
</dbReference>
<dbReference type="InterPro" id="IPR017937">
    <property type="entry name" value="Thioredoxin_CS"/>
</dbReference>
<dbReference type="InterPro" id="IPR013766">
    <property type="entry name" value="Thioredoxin_domain"/>
</dbReference>
<evidence type="ECO:0000256" key="6">
    <source>
        <dbReference type="NCBIfam" id="TIGR01068"/>
    </source>
</evidence>
<evidence type="ECO:0000259" key="7">
    <source>
        <dbReference type="PROSITE" id="PS51352"/>
    </source>
</evidence>
<dbReference type="PANTHER" id="PTHR45663:SF11">
    <property type="entry name" value="GEO12009P1"/>
    <property type="match status" value="1"/>
</dbReference>
<gene>
    <name evidence="8" type="ordered locus">M5M_03545</name>
</gene>
<dbReference type="Pfam" id="PF14559">
    <property type="entry name" value="TPR_19"/>
    <property type="match status" value="1"/>
</dbReference>
<dbReference type="SUPFAM" id="SSF48452">
    <property type="entry name" value="TPR-like"/>
    <property type="match status" value="1"/>
</dbReference>
<dbReference type="CDD" id="cd02956">
    <property type="entry name" value="ybbN"/>
    <property type="match status" value="1"/>
</dbReference>
<dbReference type="GO" id="GO:0006950">
    <property type="term" value="P:response to stress"/>
    <property type="evidence" value="ECO:0007669"/>
    <property type="project" value="UniProtKB-ARBA"/>
</dbReference>
<dbReference type="InterPro" id="IPR011990">
    <property type="entry name" value="TPR-like_helical_dom_sf"/>
</dbReference>
<dbReference type="Pfam" id="PF00085">
    <property type="entry name" value="Thioredoxin"/>
    <property type="match status" value="1"/>
</dbReference>
<name>K4KIW6_SIMAS</name>
<keyword evidence="3" id="KW-0249">Electron transport</keyword>
<dbReference type="Gene3D" id="1.25.40.10">
    <property type="entry name" value="Tetratricopeptide repeat domain"/>
    <property type="match status" value="2"/>
</dbReference>
<keyword evidence="2" id="KW-0813">Transport</keyword>
<dbReference type="Pfam" id="PF14561">
    <property type="entry name" value="TPR_20"/>
    <property type="match status" value="1"/>
</dbReference>
<dbReference type="HOGENOM" id="CLU_046120_1_0_6"/>